<sequence length="60" mass="6829">MSGVSRWCIRFHPCLVSVCVSDQEWFCDSLRGLNPVKVMVLELKMVLGYLLSPGYEGHLE</sequence>
<keyword evidence="2" id="KW-1185">Reference proteome</keyword>
<protein>
    <submittedName>
        <fullName evidence="1">Uncharacterized protein</fullName>
    </submittedName>
</protein>
<dbReference type="EMBL" id="QGKV02000832">
    <property type="protein sequence ID" value="KAF3548139.1"/>
    <property type="molecule type" value="Genomic_DNA"/>
</dbReference>
<evidence type="ECO:0000313" key="1">
    <source>
        <dbReference type="EMBL" id="KAF3548139.1"/>
    </source>
</evidence>
<dbReference type="Proteomes" id="UP000266723">
    <property type="component" value="Unassembled WGS sequence"/>
</dbReference>
<reference evidence="1 2" key="1">
    <citation type="journal article" date="2020" name="BMC Genomics">
        <title>Intraspecific diversification of the crop wild relative Brassica cretica Lam. using demographic model selection.</title>
        <authorList>
            <person name="Kioukis A."/>
            <person name="Michalopoulou V.A."/>
            <person name="Briers L."/>
            <person name="Pirintsos S."/>
            <person name="Studholme D.J."/>
            <person name="Pavlidis P."/>
            <person name="Sarris P.F."/>
        </authorList>
    </citation>
    <scope>NUCLEOTIDE SEQUENCE [LARGE SCALE GENOMIC DNA]</scope>
    <source>
        <strain evidence="2">cv. PFS-1207/04</strain>
    </source>
</reference>
<comment type="caution">
    <text evidence="1">The sequence shown here is derived from an EMBL/GenBank/DDBJ whole genome shotgun (WGS) entry which is preliminary data.</text>
</comment>
<accession>A0ABQ7C7X6</accession>
<name>A0ABQ7C7X6_BRACR</name>
<evidence type="ECO:0000313" key="2">
    <source>
        <dbReference type="Proteomes" id="UP000266723"/>
    </source>
</evidence>
<gene>
    <name evidence="1" type="ORF">DY000_02009747</name>
</gene>
<organism evidence="1 2">
    <name type="scientific">Brassica cretica</name>
    <name type="common">Mustard</name>
    <dbReference type="NCBI Taxonomy" id="69181"/>
    <lineage>
        <taxon>Eukaryota</taxon>
        <taxon>Viridiplantae</taxon>
        <taxon>Streptophyta</taxon>
        <taxon>Embryophyta</taxon>
        <taxon>Tracheophyta</taxon>
        <taxon>Spermatophyta</taxon>
        <taxon>Magnoliopsida</taxon>
        <taxon>eudicotyledons</taxon>
        <taxon>Gunneridae</taxon>
        <taxon>Pentapetalae</taxon>
        <taxon>rosids</taxon>
        <taxon>malvids</taxon>
        <taxon>Brassicales</taxon>
        <taxon>Brassicaceae</taxon>
        <taxon>Brassiceae</taxon>
        <taxon>Brassica</taxon>
    </lineage>
</organism>
<proteinExistence type="predicted"/>